<dbReference type="RefSeq" id="WP_213042507.1">
    <property type="nucleotide sequence ID" value="NZ_CAJNBJ010000016.1"/>
</dbReference>
<dbReference type="EMBL" id="CAJNBJ010000016">
    <property type="protein sequence ID" value="CAE6754578.1"/>
    <property type="molecule type" value="Genomic_DNA"/>
</dbReference>
<evidence type="ECO:0000313" key="3">
    <source>
        <dbReference type="Proteomes" id="UP000675880"/>
    </source>
</evidence>
<name>A0ABM8RI95_9BACT</name>
<proteinExistence type="predicted"/>
<keyword evidence="1" id="KW-0812">Transmembrane</keyword>
<gene>
    <name evidence="2" type="ORF">NSPZN2_30338</name>
</gene>
<dbReference type="Proteomes" id="UP000675880">
    <property type="component" value="Unassembled WGS sequence"/>
</dbReference>
<keyword evidence="1" id="KW-1133">Transmembrane helix</keyword>
<protein>
    <submittedName>
        <fullName evidence="2">Uncharacterized protein</fullName>
    </submittedName>
</protein>
<sequence length="120" mass="12526">MIQRVSYRPRPLVQTILCALLIAFVCQATVSVRPASAAGSGSEAIQGLGSYFLTLPYGGIKMAVAVLGAVAGGMGFIFTGGDKATADKIWGPAMGGHYVITPEHIRGDKDLHFFGQAQGK</sequence>
<reference evidence="2 3" key="1">
    <citation type="submission" date="2021-02" db="EMBL/GenBank/DDBJ databases">
        <authorList>
            <person name="Han P."/>
        </authorList>
    </citation>
    <scope>NUCLEOTIDE SEQUENCE [LARGE SCALE GENOMIC DNA]</scope>
    <source>
        <strain evidence="2">Candidatus Nitrospira sp. ZN2</strain>
    </source>
</reference>
<keyword evidence="1" id="KW-0472">Membrane</keyword>
<evidence type="ECO:0000313" key="2">
    <source>
        <dbReference type="EMBL" id="CAE6754578.1"/>
    </source>
</evidence>
<comment type="caution">
    <text evidence="2">The sequence shown here is derived from an EMBL/GenBank/DDBJ whole genome shotgun (WGS) entry which is preliminary data.</text>
</comment>
<evidence type="ECO:0000256" key="1">
    <source>
        <dbReference type="SAM" id="Phobius"/>
    </source>
</evidence>
<feature type="transmembrane region" description="Helical" evidence="1">
    <location>
        <begin position="60"/>
        <end position="78"/>
    </location>
</feature>
<organism evidence="2 3">
    <name type="scientific">Nitrospira defluvii</name>
    <dbReference type="NCBI Taxonomy" id="330214"/>
    <lineage>
        <taxon>Bacteria</taxon>
        <taxon>Pseudomonadati</taxon>
        <taxon>Nitrospirota</taxon>
        <taxon>Nitrospiria</taxon>
        <taxon>Nitrospirales</taxon>
        <taxon>Nitrospiraceae</taxon>
        <taxon>Nitrospira</taxon>
    </lineage>
</organism>
<keyword evidence="3" id="KW-1185">Reference proteome</keyword>
<accession>A0ABM8RI95</accession>